<feature type="transmembrane region" description="Helical" evidence="1">
    <location>
        <begin position="75"/>
        <end position="93"/>
    </location>
</feature>
<dbReference type="AlphaFoldDB" id="A0A5N6QAU6"/>
<organism evidence="2 3">
    <name type="scientific">Carpinus fangiana</name>
    <dbReference type="NCBI Taxonomy" id="176857"/>
    <lineage>
        <taxon>Eukaryota</taxon>
        <taxon>Viridiplantae</taxon>
        <taxon>Streptophyta</taxon>
        <taxon>Embryophyta</taxon>
        <taxon>Tracheophyta</taxon>
        <taxon>Spermatophyta</taxon>
        <taxon>Magnoliopsida</taxon>
        <taxon>eudicotyledons</taxon>
        <taxon>Gunneridae</taxon>
        <taxon>Pentapetalae</taxon>
        <taxon>rosids</taxon>
        <taxon>fabids</taxon>
        <taxon>Fagales</taxon>
        <taxon>Betulaceae</taxon>
        <taxon>Carpinus</taxon>
    </lineage>
</organism>
<dbReference type="Proteomes" id="UP000327013">
    <property type="component" value="Chromosome 1"/>
</dbReference>
<protein>
    <submittedName>
        <fullName evidence="2">Uncharacterized protein</fullName>
    </submittedName>
</protein>
<keyword evidence="1" id="KW-0472">Membrane</keyword>
<dbReference type="OrthoDB" id="1821504at2759"/>
<keyword evidence="1" id="KW-1133">Transmembrane helix</keyword>
<evidence type="ECO:0000313" key="3">
    <source>
        <dbReference type="Proteomes" id="UP000327013"/>
    </source>
</evidence>
<reference evidence="2 3" key="1">
    <citation type="submission" date="2019-06" db="EMBL/GenBank/DDBJ databases">
        <title>A chromosomal-level reference genome of Carpinus fangiana (Coryloideae, Betulaceae).</title>
        <authorList>
            <person name="Yang X."/>
            <person name="Wang Z."/>
            <person name="Zhang L."/>
            <person name="Hao G."/>
            <person name="Liu J."/>
            <person name="Yang Y."/>
        </authorList>
    </citation>
    <scope>NUCLEOTIDE SEQUENCE [LARGE SCALE GENOMIC DNA]</scope>
    <source>
        <strain evidence="2">Cfa_2016G</strain>
        <tissue evidence="2">Leaf</tissue>
    </source>
</reference>
<sequence>MHDEDFNSDSDSEEDCIPCGMMTEEDCIGYGINPDVHVGLPHPRERLCGSTRSSAVSEDDYEDCKQFSQLAIDEYLRRLKVGVSVIYFIFIFFGL</sequence>
<accession>A0A5N6QAU6</accession>
<evidence type="ECO:0000313" key="2">
    <source>
        <dbReference type="EMBL" id="KAE7996346.1"/>
    </source>
</evidence>
<dbReference type="EMBL" id="CM017321">
    <property type="protein sequence ID" value="KAE7996346.1"/>
    <property type="molecule type" value="Genomic_DNA"/>
</dbReference>
<keyword evidence="3" id="KW-1185">Reference proteome</keyword>
<gene>
    <name evidence="2" type="ORF">FH972_001077</name>
</gene>
<proteinExistence type="predicted"/>
<name>A0A5N6QAU6_9ROSI</name>
<evidence type="ECO:0000256" key="1">
    <source>
        <dbReference type="SAM" id="Phobius"/>
    </source>
</evidence>
<keyword evidence="1" id="KW-0812">Transmembrane</keyword>